<dbReference type="Proteomes" id="UP000253729">
    <property type="component" value="Unassembled WGS sequence"/>
</dbReference>
<sequence>MPTATRARPRVFSRNIRALRAMQKSGLSSKALPLSTVSRPSRIPRSTMALTPSCRARSDVGWFVNEDEADVATTNTTAKGRSVGMLGQKSEEPSDAPRFLRPPRSDSVLIQPIRYLERNDSSG</sequence>
<dbReference type="AlphaFoldDB" id="A0A3F3Q3C0"/>
<accession>A0A3F3Q3C0</accession>
<dbReference type="GeneID" id="38134619"/>
<feature type="region of interest" description="Disordered" evidence="1">
    <location>
        <begin position="75"/>
        <end position="105"/>
    </location>
</feature>
<name>A0A3F3Q3C0_9EURO</name>
<dbReference type="EMBL" id="KZ852046">
    <property type="protein sequence ID" value="RDH33680.1"/>
    <property type="molecule type" value="Genomic_DNA"/>
</dbReference>
<organism evidence="2 3">
    <name type="scientific">Aspergillus welwitschiae</name>
    <dbReference type="NCBI Taxonomy" id="1341132"/>
    <lineage>
        <taxon>Eukaryota</taxon>
        <taxon>Fungi</taxon>
        <taxon>Dikarya</taxon>
        <taxon>Ascomycota</taxon>
        <taxon>Pezizomycotina</taxon>
        <taxon>Eurotiomycetes</taxon>
        <taxon>Eurotiomycetidae</taxon>
        <taxon>Eurotiales</taxon>
        <taxon>Aspergillaceae</taxon>
        <taxon>Aspergillus</taxon>
        <taxon>Aspergillus subgen. Circumdati</taxon>
    </lineage>
</organism>
<gene>
    <name evidence="2" type="ORF">BDQ94DRAFT_143560</name>
</gene>
<dbReference type="STRING" id="1341132.A0A3F3Q3C0"/>
<protein>
    <submittedName>
        <fullName evidence="2">Uncharacterized protein</fullName>
    </submittedName>
</protein>
<reference evidence="2 3" key="1">
    <citation type="submission" date="2018-07" db="EMBL/GenBank/DDBJ databases">
        <title>The genomes of Aspergillus section Nigri reveals drivers in fungal speciation.</title>
        <authorList>
            <consortium name="DOE Joint Genome Institute"/>
            <person name="Vesth T.C."/>
            <person name="Nybo J."/>
            <person name="Theobald S."/>
            <person name="Brandl J."/>
            <person name="Frisvad J.C."/>
            <person name="Nielsen K.F."/>
            <person name="Lyhne E.K."/>
            <person name="Kogle M.E."/>
            <person name="Kuo A."/>
            <person name="Riley R."/>
            <person name="Clum A."/>
            <person name="Nolan M."/>
            <person name="Lipzen A."/>
            <person name="Salamov A."/>
            <person name="Henrissat B."/>
            <person name="Wiebenga A."/>
            <person name="De vries R.P."/>
            <person name="Grigoriev I.V."/>
            <person name="Mortensen U.H."/>
            <person name="Andersen M.R."/>
            <person name="Baker S.E."/>
        </authorList>
    </citation>
    <scope>NUCLEOTIDE SEQUENCE [LARGE SCALE GENOMIC DNA]</scope>
    <source>
        <strain evidence="2 3">CBS 139.54b</strain>
    </source>
</reference>
<evidence type="ECO:0000313" key="3">
    <source>
        <dbReference type="Proteomes" id="UP000253729"/>
    </source>
</evidence>
<evidence type="ECO:0000256" key="1">
    <source>
        <dbReference type="SAM" id="MobiDB-lite"/>
    </source>
</evidence>
<proteinExistence type="predicted"/>
<evidence type="ECO:0000313" key="2">
    <source>
        <dbReference type="EMBL" id="RDH33680.1"/>
    </source>
</evidence>
<keyword evidence="3" id="KW-1185">Reference proteome</keyword>
<dbReference type="RefSeq" id="XP_026626702.1">
    <property type="nucleotide sequence ID" value="XM_026766263.1"/>
</dbReference>